<feature type="chain" id="PRO_5025515873" evidence="2">
    <location>
        <begin position="27"/>
        <end position="134"/>
    </location>
</feature>
<dbReference type="SUPFAM" id="SSF49562">
    <property type="entry name" value="C2 domain (Calcium/lipid-binding domain, CaLB)"/>
    <property type="match status" value="1"/>
</dbReference>
<protein>
    <submittedName>
        <fullName evidence="4">Si:ch211-240l19.7</fullName>
    </submittedName>
</protein>
<dbReference type="GO" id="GO:0001913">
    <property type="term" value="P:T cell mediated cytotoxicity"/>
    <property type="evidence" value="ECO:0007669"/>
    <property type="project" value="TreeGrafter"/>
</dbReference>
<evidence type="ECO:0000256" key="1">
    <source>
        <dbReference type="ARBA" id="ARBA00022729"/>
    </source>
</evidence>
<reference evidence="4" key="1">
    <citation type="submission" date="2025-08" db="UniProtKB">
        <authorList>
            <consortium name="Ensembl"/>
        </authorList>
    </citation>
    <scope>IDENTIFICATION</scope>
</reference>
<dbReference type="InParanoid" id="A0A672SFL6"/>
<sequence length="134" mass="14746">MAVFCHLWLASLVVLVLVSQLDFASAAVIVYDLHANDLSGDAAGNEPDPYLKIWCGGSFEQTNYITDNSNPHWTGGFTFSSCNSGDKLKLEVWDKDQSYDDYLGWYSGPVGTGANNHIFFSVGQGTMFLSYDVK</sequence>
<proteinExistence type="predicted"/>
<dbReference type="Pfam" id="PF00168">
    <property type="entry name" value="C2"/>
    <property type="match status" value="1"/>
</dbReference>
<name>A0A672SFL6_SINGR</name>
<dbReference type="PROSITE" id="PS50004">
    <property type="entry name" value="C2"/>
    <property type="match status" value="1"/>
</dbReference>
<dbReference type="SMART" id="SM00239">
    <property type="entry name" value="C2"/>
    <property type="match status" value="1"/>
</dbReference>
<keyword evidence="1 2" id="KW-0732">Signal</keyword>
<reference evidence="4" key="2">
    <citation type="submission" date="2025-09" db="UniProtKB">
        <authorList>
            <consortium name="Ensembl"/>
        </authorList>
    </citation>
    <scope>IDENTIFICATION</scope>
</reference>
<organism evidence="4 5">
    <name type="scientific">Sinocyclocheilus grahami</name>
    <name type="common">Dianchi golden-line fish</name>
    <name type="synonym">Barbus grahami</name>
    <dbReference type="NCBI Taxonomy" id="75366"/>
    <lineage>
        <taxon>Eukaryota</taxon>
        <taxon>Metazoa</taxon>
        <taxon>Chordata</taxon>
        <taxon>Craniata</taxon>
        <taxon>Vertebrata</taxon>
        <taxon>Euteleostomi</taxon>
        <taxon>Actinopterygii</taxon>
        <taxon>Neopterygii</taxon>
        <taxon>Teleostei</taxon>
        <taxon>Ostariophysi</taxon>
        <taxon>Cypriniformes</taxon>
        <taxon>Cyprinidae</taxon>
        <taxon>Cyprininae</taxon>
        <taxon>Sinocyclocheilus</taxon>
    </lineage>
</organism>
<dbReference type="Ensembl" id="ENSSGRT00000106254.1">
    <property type="protein sequence ID" value="ENSSGRP00000099896.1"/>
    <property type="gene ID" value="ENSSGRG00000049760.1"/>
</dbReference>
<dbReference type="AlphaFoldDB" id="A0A672SFL6"/>
<dbReference type="GO" id="GO:0051607">
    <property type="term" value="P:defense response to virus"/>
    <property type="evidence" value="ECO:0007669"/>
    <property type="project" value="TreeGrafter"/>
</dbReference>
<dbReference type="InterPro" id="IPR052784">
    <property type="entry name" value="Perforin-1_pore-forming"/>
</dbReference>
<dbReference type="InterPro" id="IPR035892">
    <property type="entry name" value="C2_domain_sf"/>
</dbReference>
<dbReference type="PANTHER" id="PTHR46096:SF3">
    <property type="entry name" value="PERFORIN-1"/>
    <property type="match status" value="1"/>
</dbReference>
<dbReference type="Proteomes" id="UP000472262">
    <property type="component" value="Unassembled WGS sequence"/>
</dbReference>
<accession>A0A672SFL6</accession>
<dbReference type="Gene3D" id="2.60.40.150">
    <property type="entry name" value="C2 domain"/>
    <property type="match status" value="1"/>
</dbReference>
<dbReference type="GO" id="GO:0022829">
    <property type="term" value="F:wide pore channel activity"/>
    <property type="evidence" value="ECO:0007669"/>
    <property type="project" value="TreeGrafter"/>
</dbReference>
<evidence type="ECO:0000256" key="2">
    <source>
        <dbReference type="SAM" id="SignalP"/>
    </source>
</evidence>
<feature type="domain" description="C2" evidence="3">
    <location>
        <begin position="8"/>
        <end position="123"/>
    </location>
</feature>
<evidence type="ECO:0000313" key="5">
    <source>
        <dbReference type="Proteomes" id="UP000472262"/>
    </source>
</evidence>
<keyword evidence="5" id="KW-1185">Reference proteome</keyword>
<evidence type="ECO:0000259" key="3">
    <source>
        <dbReference type="PROSITE" id="PS50004"/>
    </source>
</evidence>
<feature type="signal peptide" evidence="2">
    <location>
        <begin position="1"/>
        <end position="26"/>
    </location>
</feature>
<dbReference type="InterPro" id="IPR000008">
    <property type="entry name" value="C2_dom"/>
</dbReference>
<dbReference type="GO" id="GO:0001771">
    <property type="term" value="P:immunological synapse formation"/>
    <property type="evidence" value="ECO:0007669"/>
    <property type="project" value="TreeGrafter"/>
</dbReference>
<evidence type="ECO:0000313" key="4">
    <source>
        <dbReference type="Ensembl" id="ENSSGRP00000099896.1"/>
    </source>
</evidence>
<dbReference type="OMA" id="RMSCGPV"/>
<dbReference type="PANTHER" id="PTHR46096">
    <property type="entry name" value="PERFORIN-1"/>
    <property type="match status" value="1"/>
</dbReference>
<dbReference type="GO" id="GO:0016020">
    <property type="term" value="C:membrane"/>
    <property type="evidence" value="ECO:0007669"/>
    <property type="project" value="TreeGrafter"/>
</dbReference>